<gene>
    <name evidence="1" type="ORF">L6452_09142</name>
</gene>
<reference evidence="2" key="1">
    <citation type="journal article" date="2022" name="Mol. Ecol. Resour.">
        <title>The genomes of chicory, endive, great burdock and yacon provide insights into Asteraceae palaeo-polyploidization history and plant inulin production.</title>
        <authorList>
            <person name="Fan W."/>
            <person name="Wang S."/>
            <person name="Wang H."/>
            <person name="Wang A."/>
            <person name="Jiang F."/>
            <person name="Liu H."/>
            <person name="Zhao H."/>
            <person name="Xu D."/>
            <person name="Zhang Y."/>
        </authorList>
    </citation>
    <scope>NUCLEOTIDE SEQUENCE [LARGE SCALE GENOMIC DNA]</scope>
    <source>
        <strain evidence="2">cv. Niubang</strain>
    </source>
</reference>
<evidence type="ECO:0000313" key="2">
    <source>
        <dbReference type="Proteomes" id="UP001055879"/>
    </source>
</evidence>
<dbReference type="EMBL" id="CM042049">
    <property type="protein sequence ID" value="KAI3746703.1"/>
    <property type="molecule type" value="Genomic_DNA"/>
</dbReference>
<protein>
    <submittedName>
        <fullName evidence="1">Uncharacterized protein</fullName>
    </submittedName>
</protein>
<comment type="caution">
    <text evidence="1">The sequence shown here is derived from an EMBL/GenBank/DDBJ whole genome shotgun (WGS) entry which is preliminary data.</text>
</comment>
<accession>A0ACB9DK16</accession>
<keyword evidence="2" id="KW-1185">Reference proteome</keyword>
<sequence length="94" mass="11224">MFVYIPAPSHTLCSRYWICLIWLRLTLNLFFHDEQIHHPETRKRAFRWLGMRGETDSERTSNALVLIERGVCFLFHPSTVQRSSRLHFGGEHRL</sequence>
<proteinExistence type="predicted"/>
<dbReference type="Proteomes" id="UP001055879">
    <property type="component" value="Linkage Group LG03"/>
</dbReference>
<organism evidence="1 2">
    <name type="scientific">Arctium lappa</name>
    <name type="common">Greater burdock</name>
    <name type="synonym">Lappa major</name>
    <dbReference type="NCBI Taxonomy" id="4217"/>
    <lineage>
        <taxon>Eukaryota</taxon>
        <taxon>Viridiplantae</taxon>
        <taxon>Streptophyta</taxon>
        <taxon>Embryophyta</taxon>
        <taxon>Tracheophyta</taxon>
        <taxon>Spermatophyta</taxon>
        <taxon>Magnoliopsida</taxon>
        <taxon>eudicotyledons</taxon>
        <taxon>Gunneridae</taxon>
        <taxon>Pentapetalae</taxon>
        <taxon>asterids</taxon>
        <taxon>campanulids</taxon>
        <taxon>Asterales</taxon>
        <taxon>Asteraceae</taxon>
        <taxon>Carduoideae</taxon>
        <taxon>Cardueae</taxon>
        <taxon>Arctiinae</taxon>
        <taxon>Arctium</taxon>
    </lineage>
</organism>
<reference evidence="1 2" key="2">
    <citation type="journal article" date="2022" name="Mol. Ecol. Resour.">
        <title>The genomes of chicory, endive, great burdock and yacon provide insights into Asteraceae paleo-polyploidization history and plant inulin production.</title>
        <authorList>
            <person name="Fan W."/>
            <person name="Wang S."/>
            <person name="Wang H."/>
            <person name="Wang A."/>
            <person name="Jiang F."/>
            <person name="Liu H."/>
            <person name="Zhao H."/>
            <person name="Xu D."/>
            <person name="Zhang Y."/>
        </authorList>
    </citation>
    <scope>NUCLEOTIDE SEQUENCE [LARGE SCALE GENOMIC DNA]</scope>
    <source>
        <strain evidence="2">cv. Niubang</strain>
    </source>
</reference>
<name>A0ACB9DK16_ARCLA</name>
<evidence type="ECO:0000313" key="1">
    <source>
        <dbReference type="EMBL" id="KAI3746703.1"/>
    </source>
</evidence>